<sequence length="174" mass="19759">MDINIEEKYPGIYYVTEHLPFPVQIIVTQELEPEEHRSLRILSNHAKKEDVEEFLRKAEGMNTSRDRQNVEAVLQVSVRANDELYREIRRDANMCDALRELMKDDIEREVSAARKLGESEGEVRGKAMGEVVGEAKIILKMNHSGMSPENIASITGKDLDEINAILEGRVPVLS</sequence>
<evidence type="ECO:0008006" key="3">
    <source>
        <dbReference type="Google" id="ProtNLM"/>
    </source>
</evidence>
<organism evidence="1 2">
    <name type="scientific">Roseburia faecis</name>
    <dbReference type="NCBI Taxonomy" id="301302"/>
    <lineage>
        <taxon>Bacteria</taxon>
        <taxon>Bacillati</taxon>
        <taxon>Bacillota</taxon>
        <taxon>Clostridia</taxon>
        <taxon>Lachnospirales</taxon>
        <taxon>Lachnospiraceae</taxon>
        <taxon>Roseburia</taxon>
    </lineage>
</organism>
<gene>
    <name evidence="1" type="ORF">ERS852420_00400</name>
</gene>
<evidence type="ECO:0000313" key="2">
    <source>
        <dbReference type="Proteomes" id="UP000095495"/>
    </source>
</evidence>
<dbReference type="Proteomes" id="UP000095495">
    <property type="component" value="Unassembled WGS sequence"/>
</dbReference>
<accession>A0A173R903</accession>
<name>A0A173R903_9FIRM</name>
<dbReference type="AlphaFoldDB" id="A0A173R903"/>
<proteinExistence type="predicted"/>
<dbReference type="RefSeq" id="WP_055261004.1">
    <property type="nucleotide sequence ID" value="NZ_CYXV01000001.1"/>
</dbReference>
<protein>
    <recommendedName>
        <fullName evidence="3">PD-(D/E)XK nuclease family transposase</fullName>
    </recommendedName>
</protein>
<dbReference type="EMBL" id="CYXV01000001">
    <property type="protein sequence ID" value="CUM74236.1"/>
    <property type="molecule type" value="Genomic_DNA"/>
</dbReference>
<reference evidence="1 2" key="1">
    <citation type="submission" date="2015-09" db="EMBL/GenBank/DDBJ databases">
        <authorList>
            <consortium name="Pathogen Informatics"/>
        </authorList>
    </citation>
    <scope>NUCLEOTIDE SEQUENCE [LARGE SCALE GENOMIC DNA]</scope>
    <source>
        <strain evidence="1 2">2789STDY5608863</strain>
    </source>
</reference>
<evidence type="ECO:0000313" key="1">
    <source>
        <dbReference type="EMBL" id="CUM74236.1"/>
    </source>
</evidence>